<gene>
    <name evidence="2" type="ORF">WA026_006080</name>
</gene>
<keyword evidence="3" id="KW-1185">Reference proteome</keyword>
<evidence type="ECO:0000256" key="1">
    <source>
        <dbReference type="SAM" id="MobiDB-lite"/>
    </source>
</evidence>
<evidence type="ECO:0000313" key="2">
    <source>
        <dbReference type="EMBL" id="KAK9869983.1"/>
    </source>
</evidence>
<accession>A0AAW1TMV3</accession>
<organism evidence="2 3">
    <name type="scientific">Henosepilachna vigintioctopunctata</name>
    <dbReference type="NCBI Taxonomy" id="420089"/>
    <lineage>
        <taxon>Eukaryota</taxon>
        <taxon>Metazoa</taxon>
        <taxon>Ecdysozoa</taxon>
        <taxon>Arthropoda</taxon>
        <taxon>Hexapoda</taxon>
        <taxon>Insecta</taxon>
        <taxon>Pterygota</taxon>
        <taxon>Neoptera</taxon>
        <taxon>Endopterygota</taxon>
        <taxon>Coleoptera</taxon>
        <taxon>Polyphaga</taxon>
        <taxon>Cucujiformia</taxon>
        <taxon>Coccinelloidea</taxon>
        <taxon>Coccinellidae</taxon>
        <taxon>Epilachninae</taxon>
        <taxon>Epilachnini</taxon>
        <taxon>Henosepilachna</taxon>
    </lineage>
</organism>
<proteinExistence type="predicted"/>
<dbReference type="Proteomes" id="UP001431783">
    <property type="component" value="Unassembled WGS sequence"/>
</dbReference>
<sequence>MKIKTKEIETISSDSETDEDVLLRESSASPYDVLEENEEVDDYEEPVDPKNIIDGVYVLVKFKKKTSVIYYVGKVIKHYSITEMQVSFLRKKPGSSMKFVFPDVKDEASVDLSDIVLILPDPTSAKTARTASILSFKKDLSFYNVH</sequence>
<comment type="caution">
    <text evidence="2">The sequence shown here is derived from an EMBL/GenBank/DDBJ whole genome shotgun (WGS) entry which is preliminary data.</text>
</comment>
<evidence type="ECO:0000313" key="3">
    <source>
        <dbReference type="Proteomes" id="UP001431783"/>
    </source>
</evidence>
<feature type="region of interest" description="Disordered" evidence="1">
    <location>
        <begin position="1"/>
        <end position="40"/>
    </location>
</feature>
<reference evidence="2 3" key="1">
    <citation type="submission" date="2023-03" db="EMBL/GenBank/DDBJ databases">
        <title>Genome insight into feeding habits of ladybird beetles.</title>
        <authorList>
            <person name="Li H.-S."/>
            <person name="Huang Y.-H."/>
            <person name="Pang H."/>
        </authorList>
    </citation>
    <scope>NUCLEOTIDE SEQUENCE [LARGE SCALE GENOMIC DNA]</scope>
    <source>
        <strain evidence="2">SYSU_2023b</strain>
        <tissue evidence="2">Whole body</tissue>
    </source>
</reference>
<name>A0AAW1TMV3_9CUCU</name>
<protein>
    <submittedName>
        <fullName evidence="2">Uncharacterized protein</fullName>
    </submittedName>
</protein>
<dbReference type="EMBL" id="JARQZJ010000002">
    <property type="protein sequence ID" value="KAK9869983.1"/>
    <property type="molecule type" value="Genomic_DNA"/>
</dbReference>
<dbReference type="AlphaFoldDB" id="A0AAW1TMV3"/>